<protein>
    <submittedName>
        <fullName evidence="2">Uncharacterized protein</fullName>
    </submittedName>
</protein>
<evidence type="ECO:0000256" key="1">
    <source>
        <dbReference type="SAM" id="MobiDB-lite"/>
    </source>
</evidence>
<gene>
    <name evidence="2" type="ORF">NUTIK01_06330</name>
</gene>
<accession>A0ABQ6P3S6</accession>
<dbReference type="Proteomes" id="UP001187221">
    <property type="component" value="Unassembled WGS sequence"/>
</dbReference>
<dbReference type="RefSeq" id="WP_317973687.1">
    <property type="nucleotide sequence ID" value="NZ_BTFW01000001.1"/>
</dbReference>
<keyword evidence="3" id="KW-1185">Reference proteome</keyword>
<reference evidence="2 3" key="1">
    <citation type="submission" date="2023-06" db="EMBL/GenBank/DDBJ databases">
        <title>Draft genome sequence of Novosphingobium sp. strain IK01.</title>
        <authorList>
            <person name="Hatamoto M."/>
            <person name="Ikarashi T."/>
            <person name="Yamaguchi T."/>
        </authorList>
    </citation>
    <scope>NUCLEOTIDE SEQUENCE [LARGE SCALE GENOMIC DNA]</scope>
    <source>
        <strain evidence="2 3">IK01</strain>
    </source>
</reference>
<comment type="caution">
    <text evidence="2">The sequence shown here is derived from an EMBL/GenBank/DDBJ whole genome shotgun (WGS) entry which is preliminary data.</text>
</comment>
<organism evidence="2 3">
    <name type="scientific">Novosphingobium pituita</name>
    <dbReference type="NCBI Taxonomy" id="3056842"/>
    <lineage>
        <taxon>Bacteria</taxon>
        <taxon>Pseudomonadati</taxon>
        <taxon>Pseudomonadota</taxon>
        <taxon>Alphaproteobacteria</taxon>
        <taxon>Sphingomonadales</taxon>
        <taxon>Sphingomonadaceae</taxon>
        <taxon>Novosphingobium</taxon>
    </lineage>
</organism>
<feature type="region of interest" description="Disordered" evidence="1">
    <location>
        <begin position="67"/>
        <end position="90"/>
    </location>
</feature>
<evidence type="ECO:0000313" key="2">
    <source>
        <dbReference type="EMBL" id="GMM59856.1"/>
    </source>
</evidence>
<proteinExistence type="predicted"/>
<evidence type="ECO:0000313" key="3">
    <source>
        <dbReference type="Proteomes" id="UP001187221"/>
    </source>
</evidence>
<name>A0ABQ6P3S6_9SPHN</name>
<dbReference type="EMBL" id="BTFW01000001">
    <property type="protein sequence ID" value="GMM59856.1"/>
    <property type="molecule type" value="Genomic_DNA"/>
</dbReference>
<sequence length="90" mass="9154">MDITTSIGAFDAATRNVPVTFTYAGVTHQRDVNAVLDATGAYDAQGTAQRVDAVARGVKVKVDLGVISNTPEPAEDTTPATGTESSAAAS</sequence>
<feature type="compositionally biased region" description="Low complexity" evidence="1">
    <location>
        <begin position="70"/>
        <end position="84"/>
    </location>
</feature>